<keyword evidence="2 4" id="KW-0560">Oxidoreductase</keyword>
<dbReference type="GO" id="GO:0033711">
    <property type="term" value="F:4-phosphoerythronate dehydrogenase activity"/>
    <property type="evidence" value="ECO:0007669"/>
    <property type="project" value="UniProtKB-EC"/>
</dbReference>
<dbReference type="SUPFAM" id="SSF51735">
    <property type="entry name" value="NAD(P)-binding Rossmann-fold domains"/>
    <property type="match status" value="1"/>
</dbReference>
<dbReference type="InterPro" id="IPR050418">
    <property type="entry name" value="D-iso_2-hydroxyacid_DH_PdxB"/>
</dbReference>
<dbReference type="Proteomes" id="UP000003987">
    <property type="component" value="Unassembled WGS sequence"/>
</dbReference>
<dbReference type="Gene3D" id="3.40.50.720">
    <property type="entry name" value="NAD(P)-binding Rossmann-like Domain"/>
    <property type="match status" value="2"/>
</dbReference>
<dbReference type="eggNOG" id="COG1052">
    <property type="taxonomic scope" value="Bacteria"/>
</dbReference>
<name>C7XV67_9LACO</name>
<dbReference type="SUPFAM" id="SSF52283">
    <property type="entry name" value="Formate/glycerate dehydrogenase catalytic domain-like"/>
    <property type="match status" value="1"/>
</dbReference>
<keyword evidence="3" id="KW-0520">NAD</keyword>
<organism evidence="7 8">
    <name type="scientific">Limosilactobacillus coleohominis 101-4-CHN</name>
    <dbReference type="NCBI Taxonomy" id="575594"/>
    <lineage>
        <taxon>Bacteria</taxon>
        <taxon>Bacillati</taxon>
        <taxon>Bacillota</taxon>
        <taxon>Bacilli</taxon>
        <taxon>Lactobacillales</taxon>
        <taxon>Lactobacillaceae</taxon>
        <taxon>Limosilactobacillus</taxon>
    </lineage>
</organism>
<dbReference type="GO" id="GO:0051287">
    <property type="term" value="F:NAD binding"/>
    <property type="evidence" value="ECO:0007669"/>
    <property type="project" value="InterPro"/>
</dbReference>
<protein>
    <submittedName>
        <fullName evidence="7">4-phosphoerythronate dehydrogenase</fullName>
        <ecNumber evidence="7">1.1.1.290</ecNumber>
    </submittedName>
</protein>
<reference evidence="7 8" key="1">
    <citation type="submission" date="2009-06" db="EMBL/GenBank/DDBJ databases">
        <title>The Genome Sequence of Lactobacillus coleohominis strain 101-4-CHN.</title>
        <authorList>
            <consortium name="The Broad Institute Genome Sequencing Platform"/>
            <person name="Ward D."/>
            <person name="Young S.K."/>
            <person name="Zeng Q."/>
            <person name="Koehrsen M."/>
            <person name="Alvarado L."/>
            <person name="Berlin A."/>
            <person name="Borenstein D."/>
            <person name="Chen Z."/>
            <person name="Engels R."/>
            <person name="Freedman E."/>
            <person name="Gellesch M."/>
            <person name="Goldberg J."/>
            <person name="Griggs A."/>
            <person name="Gujja S."/>
            <person name="Heiman D."/>
            <person name="Hepburn T."/>
            <person name="Howarth C."/>
            <person name="Jen D."/>
            <person name="Larson L."/>
            <person name="Lewis B."/>
            <person name="Mehta T."/>
            <person name="Park D."/>
            <person name="Pearson M."/>
            <person name="Roberts A."/>
            <person name="Saif S."/>
            <person name="Shea T."/>
            <person name="Shenoy N."/>
            <person name="Sisk P."/>
            <person name="Stolte C."/>
            <person name="Sykes S."/>
            <person name="Walk T."/>
            <person name="White J."/>
            <person name="Yandava C."/>
            <person name="Liu Y."/>
            <person name="Xu Q."/>
            <person name="Lander E."/>
            <person name="Nusbaum C."/>
            <person name="Galagan J."/>
            <person name="Birren B."/>
        </authorList>
    </citation>
    <scope>NUCLEOTIDE SEQUENCE [LARGE SCALE GENOMIC DNA]</scope>
    <source>
        <strain evidence="7 8">101-4-CHN</strain>
    </source>
</reference>
<dbReference type="EC" id="1.1.1.290" evidence="7"/>
<dbReference type="InterPro" id="IPR006140">
    <property type="entry name" value="D-isomer_DH_NAD-bd"/>
</dbReference>
<gene>
    <name evidence="7" type="primary">pdxB</name>
    <name evidence="7" type="ORF">HMPREF0501_00611</name>
</gene>
<dbReference type="Pfam" id="PF00389">
    <property type="entry name" value="2-Hacid_dh"/>
    <property type="match status" value="1"/>
</dbReference>
<dbReference type="AlphaFoldDB" id="C7XV67"/>
<evidence type="ECO:0000256" key="3">
    <source>
        <dbReference type="ARBA" id="ARBA00023027"/>
    </source>
</evidence>
<dbReference type="CDD" id="cd12177">
    <property type="entry name" value="2-Hacid_dh_12"/>
    <property type="match status" value="1"/>
</dbReference>
<accession>C7XV67</accession>
<keyword evidence="8" id="KW-1185">Reference proteome</keyword>
<dbReference type="InterPro" id="IPR006139">
    <property type="entry name" value="D-isomer_2_OHA_DH_cat_dom"/>
</dbReference>
<dbReference type="STRING" id="575594.HMPREF0501_00611"/>
<dbReference type="InterPro" id="IPR029753">
    <property type="entry name" value="D-isomer_DH_CS"/>
</dbReference>
<proteinExistence type="inferred from homology"/>
<evidence type="ECO:0000313" key="7">
    <source>
        <dbReference type="EMBL" id="EEU30233.1"/>
    </source>
</evidence>
<dbReference type="InterPro" id="IPR036291">
    <property type="entry name" value="NAD(P)-bd_dom_sf"/>
</dbReference>
<evidence type="ECO:0000259" key="6">
    <source>
        <dbReference type="Pfam" id="PF02826"/>
    </source>
</evidence>
<dbReference type="Pfam" id="PF02826">
    <property type="entry name" value="2-Hacid_dh_C"/>
    <property type="match status" value="1"/>
</dbReference>
<dbReference type="PANTHER" id="PTHR43761">
    <property type="entry name" value="D-ISOMER SPECIFIC 2-HYDROXYACID DEHYDROGENASE FAMILY PROTEIN (AFU_ORTHOLOGUE AFUA_1G13630)"/>
    <property type="match status" value="1"/>
</dbReference>
<evidence type="ECO:0000256" key="2">
    <source>
        <dbReference type="ARBA" id="ARBA00023002"/>
    </source>
</evidence>
<comment type="similarity">
    <text evidence="1 4">Belongs to the D-isomer specific 2-hydroxyacid dehydrogenase family.</text>
</comment>
<dbReference type="RefSeq" id="WP_006916409.1">
    <property type="nucleotide sequence ID" value="NZ_GG698803.1"/>
</dbReference>
<dbReference type="OrthoDB" id="9805416at2"/>
<evidence type="ECO:0000256" key="4">
    <source>
        <dbReference type="RuleBase" id="RU003719"/>
    </source>
</evidence>
<dbReference type="PANTHER" id="PTHR43761:SF1">
    <property type="entry name" value="D-ISOMER SPECIFIC 2-HYDROXYACID DEHYDROGENASE CATALYTIC DOMAIN-CONTAINING PROTEIN-RELATED"/>
    <property type="match status" value="1"/>
</dbReference>
<dbReference type="PROSITE" id="PS00671">
    <property type="entry name" value="D_2_HYDROXYACID_DH_3"/>
    <property type="match status" value="1"/>
</dbReference>
<feature type="domain" description="D-isomer specific 2-hydroxyacid dehydrogenase NAD-binding" evidence="6">
    <location>
        <begin position="117"/>
        <end position="295"/>
    </location>
</feature>
<dbReference type="EMBL" id="GG698803">
    <property type="protein sequence ID" value="EEU30233.1"/>
    <property type="molecule type" value="Genomic_DNA"/>
</dbReference>
<sequence length="330" mass="36443">MTENKIAVVNSSSFGQIFKEHWEELEKIGQVDRFMVDPDISGKDLAEKLNGYNIIIASVTPNFTEEFFDNMDGLQLISRHGIGYNSVDIKAAKEHGVKVTIVPPLVERNAVAEAALTNLMALVRQAPAAAEREREGHYSDRAHFMGHEFSGKQFGVIGCGNIGGRVAELFHFFGGDVLITDPHPATSDEWWAKNTWAKRVPLNELLAKCDYISLNASLDDDDYHMIDAEALKKTKKGVYFVNHARGALIDEQAMMDAVKSGQVAGYAADAMEVEPVPGDHPFLHDDHCLITPHTSAYTYECLHGMGEKCVSDVKNLVSGKPLVRELTSQL</sequence>
<evidence type="ECO:0000313" key="8">
    <source>
        <dbReference type="Proteomes" id="UP000003987"/>
    </source>
</evidence>
<dbReference type="HOGENOM" id="CLU_019796_1_3_9"/>
<evidence type="ECO:0000259" key="5">
    <source>
        <dbReference type="Pfam" id="PF00389"/>
    </source>
</evidence>
<feature type="domain" description="D-isomer specific 2-hydroxyacid dehydrogenase catalytic" evidence="5">
    <location>
        <begin position="19"/>
        <end position="323"/>
    </location>
</feature>
<evidence type="ECO:0000256" key="1">
    <source>
        <dbReference type="ARBA" id="ARBA00005854"/>
    </source>
</evidence>